<evidence type="ECO:0008006" key="3">
    <source>
        <dbReference type="Google" id="ProtNLM"/>
    </source>
</evidence>
<keyword evidence="2" id="KW-1185">Reference proteome</keyword>
<sequence>MSDVEKMYRRILVDPADRHLQQILWRHDGQTDVKACTLNTVTYGLACAPFLAMRALRQLADDEEAHFPRGSEVLRRDVYMDDVLTGASSIADAKDIQHQLQNLCMAGGFPLRKWSANDPDLSLTSRRNIERSTSHSHAATGVSRHARTSVASAARLLLILHQGYRGTYLYKEVGVIIYGPFI</sequence>
<proteinExistence type="predicted"/>
<name>A0A0J7KF90_LASNI</name>
<gene>
    <name evidence="1" type="ORF">RF55_11326</name>
</gene>
<protein>
    <recommendedName>
        <fullName evidence="3">Reverse transcriptase</fullName>
    </recommendedName>
</protein>
<dbReference type="STRING" id="67767.A0A0J7KF90"/>
<dbReference type="EMBL" id="LBMM01008179">
    <property type="protein sequence ID" value="KMQ89078.1"/>
    <property type="molecule type" value="Genomic_DNA"/>
</dbReference>
<dbReference type="OrthoDB" id="5920040at2759"/>
<comment type="caution">
    <text evidence="1">The sequence shown here is derived from an EMBL/GenBank/DDBJ whole genome shotgun (WGS) entry which is preliminary data.</text>
</comment>
<accession>A0A0J7KF90</accession>
<dbReference type="GO" id="GO:0071897">
    <property type="term" value="P:DNA biosynthetic process"/>
    <property type="evidence" value="ECO:0007669"/>
    <property type="project" value="UniProtKB-ARBA"/>
</dbReference>
<organism evidence="1 2">
    <name type="scientific">Lasius niger</name>
    <name type="common">Black garden ant</name>
    <dbReference type="NCBI Taxonomy" id="67767"/>
    <lineage>
        <taxon>Eukaryota</taxon>
        <taxon>Metazoa</taxon>
        <taxon>Ecdysozoa</taxon>
        <taxon>Arthropoda</taxon>
        <taxon>Hexapoda</taxon>
        <taxon>Insecta</taxon>
        <taxon>Pterygota</taxon>
        <taxon>Neoptera</taxon>
        <taxon>Endopterygota</taxon>
        <taxon>Hymenoptera</taxon>
        <taxon>Apocrita</taxon>
        <taxon>Aculeata</taxon>
        <taxon>Formicoidea</taxon>
        <taxon>Formicidae</taxon>
        <taxon>Formicinae</taxon>
        <taxon>Lasius</taxon>
        <taxon>Lasius</taxon>
    </lineage>
</organism>
<dbReference type="InterPro" id="IPR043502">
    <property type="entry name" value="DNA/RNA_pol_sf"/>
</dbReference>
<dbReference type="SUPFAM" id="SSF56672">
    <property type="entry name" value="DNA/RNA polymerases"/>
    <property type="match status" value="1"/>
</dbReference>
<reference evidence="1 2" key="1">
    <citation type="submission" date="2015-04" db="EMBL/GenBank/DDBJ databases">
        <title>Lasius niger genome sequencing.</title>
        <authorList>
            <person name="Konorov E.A."/>
            <person name="Nikitin M.A."/>
            <person name="Kirill M.V."/>
            <person name="Chang P."/>
        </authorList>
    </citation>
    <scope>NUCLEOTIDE SEQUENCE [LARGE SCALE GENOMIC DNA]</scope>
    <source>
        <tissue evidence="1">Whole</tissue>
    </source>
</reference>
<evidence type="ECO:0000313" key="1">
    <source>
        <dbReference type="EMBL" id="KMQ89078.1"/>
    </source>
</evidence>
<dbReference type="AlphaFoldDB" id="A0A0J7KF90"/>
<dbReference type="PaxDb" id="67767-A0A0J7KF90"/>
<dbReference type="PANTHER" id="PTHR47331">
    <property type="entry name" value="PHD-TYPE DOMAIN-CONTAINING PROTEIN"/>
    <property type="match status" value="1"/>
</dbReference>
<dbReference type="Proteomes" id="UP000036403">
    <property type="component" value="Unassembled WGS sequence"/>
</dbReference>
<evidence type="ECO:0000313" key="2">
    <source>
        <dbReference type="Proteomes" id="UP000036403"/>
    </source>
</evidence>